<feature type="region of interest" description="Disordered" evidence="10">
    <location>
        <begin position="1"/>
        <end position="135"/>
    </location>
</feature>
<dbReference type="Pfam" id="PF01624">
    <property type="entry name" value="MutS_I"/>
    <property type="match status" value="1"/>
</dbReference>
<dbReference type="Pfam" id="PF00488">
    <property type="entry name" value="MutS_V"/>
    <property type="match status" value="1"/>
</dbReference>
<dbReference type="SMART" id="SM00533">
    <property type="entry name" value="MUTSd"/>
    <property type="match status" value="1"/>
</dbReference>
<dbReference type="Pfam" id="PF05190">
    <property type="entry name" value="MutS_IV"/>
    <property type="match status" value="1"/>
</dbReference>
<dbReference type="InterPro" id="IPR007695">
    <property type="entry name" value="DNA_mismatch_repair_MutS-lik_N"/>
</dbReference>
<feature type="compositionally biased region" description="Basic and acidic residues" evidence="10">
    <location>
        <begin position="70"/>
        <end position="87"/>
    </location>
</feature>
<dbReference type="SUPFAM" id="SSF52540">
    <property type="entry name" value="P-loop containing nucleoside triphosphate hydrolases"/>
    <property type="match status" value="1"/>
</dbReference>
<dbReference type="FunCoup" id="A0A316YJB7">
    <property type="interactions" value="525"/>
</dbReference>
<feature type="compositionally biased region" description="Acidic residues" evidence="10">
    <location>
        <begin position="111"/>
        <end position="127"/>
    </location>
</feature>
<keyword evidence="3 9" id="KW-0227">DNA damage</keyword>
<evidence type="ECO:0000256" key="3">
    <source>
        <dbReference type="ARBA" id="ARBA00022763"/>
    </source>
</evidence>
<dbReference type="InterPro" id="IPR045076">
    <property type="entry name" value="MutS"/>
</dbReference>
<dbReference type="PIRSF" id="PIRSF037677">
    <property type="entry name" value="DNA_mis_repair_Msh6"/>
    <property type="match status" value="1"/>
</dbReference>
<comment type="function">
    <text evidence="7">Component of the post-replicative DNA mismatch repair system (MMR). Heterodimerizes with MSH2 to form MutS beta, which binds to DNA mismatches thereby initiating DNA repair. MSH3 provides substrate-binding and substrate specificity to the complex. When bound, the MutS beta heterodimer bends the DNA helix and shields approximately 20 base pairs. Acts mainly to repair insertion-deletion loops (IDLs) from 2 to 13 nucleotides in size, but can also repair base-base and single insertion-deletion mismatches that occur during replication. After mismatch binding, forms a ternary complex with the MutL alpha heterodimer, which is thought to be responsible for directing the downstream MMR events, including strand discrimination, excision, and resynthesis. ATP binding and hydrolysis play a pivotal role in mismatch repair functions.</text>
</comment>
<evidence type="ECO:0000256" key="4">
    <source>
        <dbReference type="ARBA" id="ARBA00022840"/>
    </source>
</evidence>
<evidence type="ECO:0000256" key="6">
    <source>
        <dbReference type="ARBA" id="ARBA00023204"/>
    </source>
</evidence>
<keyword evidence="2 9" id="KW-0547">Nucleotide-binding</keyword>
<dbReference type="GO" id="GO:0005634">
    <property type="term" value="C:nucleus"/>
    <property type="evidence" value="ECO:0007669"/>
    <property type="project" value="TreeGrafter"/>
</dbReference>
<feature type="region of interest" description="Disordered" evidence="10">
    <location>
        <begin position="311"/>
        <end position="330"/>
    </location>
</feature>
<dbReference type="GO" id="GO:0140664">
    <property type="term" value="F:ATP-dependent DNA damage sensor activity"/>
    <property type="evidence" value="ECO:0007669"/>
    <property type="project" value="InterPro"/>
</dbReference>
<dbReference type="Pfam" id="PF05192">
    <property type="entry name" value="MutS_III"/>
    <property type="match status" value="1"/>
</dbReference>
<dbReference type="FunFam" id="3.40.1170.10:FF:000004">
    <property type="entry name" value="DNA mismatch repair protein"/>
    <property type="match status" value="1"/>
</dbReference>
<keyword evidence="5 9" id="KW-0238">DNA-binding</keyword>
<dbReference type="PROSITE" id="PS00486">
    <property type="entry name" value="DNA_MISMATCH_REPAIR_2"/>
    <property type="match status" value="1"/>
</dbReference>
<gene>
    <name evidence="12" type="ORF">FA10DRAFT_253867</name>
</gene>
<keyword evidence="6 9" id="KW-0234">DNA repair</keyword>
<dbReference type="PANTHER" id="PTHR11361:SF150">
    <property type="entry name" value="DNA MISMATCH REPAIR PROTEIN MSH6"/>
    <property type="match status" value="1"/>
</dbReference>
<evidence type="ECO:0000313" key="12">
    <source>
        <dbReference type="EMBL" id="PWN89630.1"/>
    </source>
</evidence>
<reference evidence="12 13" key="1">
    <citation type="journal article" date="2018" name="Mol. Biol. Evol.">
        <title>Broad Genomic Sampling Reveals a Smut Pathogenic Ancestry of the Fungal Clade Ustilaginomycotina.</title>
        <authorList>
            <person name="Kijpornyongpan T."/>
            <person name="Mondo S.J."/>
            <person name="Barry K."/>
            <person name="Sandor L."/>
            <person name="Lee J."/>
            <person name="Lipzen A."/>
            <person name="Pangilinan J."/>
            <person name="LaButti K."/>
            <person name="Hainaut M."/>
            <person name="Henrissat B."/>
            <person name="Grigoriev I.V."/>
            <person name="Spatafora J.W."/>
            <person name="Aime M.C."/>
        </authorList>
    </citation>
    <scope>NUCLEOTIDE SEQUENCE [LARGE SCALE GENOMIC DNA]</scope>
    <source>
        <strain evidence="12 13">MCA 4198</strain>
    </source>
</reference>
<dbReference type="Gene3D" id="3.30.420.110">
    <property type="entry name" value="MutS, connector domain"/>
    <property type="match status" value="1"/>
</dbReference>
<dbReference type="GO" id="GO:0005524">
    <property type="term" value="F:ATP binding"/>
    <property type="evidence" value="ECO:0007669"/>
    <property type="project" value="UniProtKB-UniRule"/>
</dbReference>
<dbReference type="InterPro" id="IPR000432">
    <property type="entry name" value="DNA_mismatch_repair_MutS_C"/>
</dbReference>
<dbReference type="InterPro" id="IPR016151">
    <property type="entry name" value="DNA_mismatch_repair_MutS_N"/>
</dbReference>
<dbReference type="InterPro" id="IPR027417">
    <property type="entry name" value="P-loop_NTPase"/>
</dbReference>
<dbReference type="OrthoDB" id="121051at2759"/>
<feature type="compositionally biased region" description="Low complexity" evidence="10">
    <location>
        <begin position="1"/>
        <end position="10"/>
    </location>
</feature>
<feature type="region of interest" description="Disordered" evidence="10">
    <location>
        <begin position="148"/>
        <end position="167"/>
    </location>
</feature>
<dbReference type="InterPro" id="IPR036678">
    <property type="entry name" value="MutS_con_dom_sf"/>
</dbReference>
<evidence type="ECO:0000256" key="5">
    <source>
        <dbReference type="ARBA" id="ARBA00023125"/>
    </source>
</evidence>
<dbReference type="Gene3D" id="3.40.1170.10">
    <property type="entry name" value="DNA repair protein MutS, domain I"/>
    <property type="match status" value="1"/>
</dbReference>
<dbReference type="InterPro" id="IPR036187">
    <property type="entry name" value="DNA_mismatch_repair_MutS_sf"/>
</dbReference>
<dbReference type="GeneID" id="37041625"/>
<keyword evidence="4 9" id="KW-0067">ATP-binding</keyword>
<evidence type="ECO:0000256" key="1">
    <source>
        <dbReference type="ARBA" id="ARBA00007094"/>
    </source>
</evidence>
<dbReference type="SUPFAM" id="SSF55271">
    <property type="entry name" value="DNA repair protein MutS, domain I"/>
    <property type="match status" value="1"/>
</dbReference>
<dbReference type="GO" id="GO:0030983">
    <property type="term" value="F:mismatched DNA binding"/>
    <property type="evidence" value="ECO:0007669"/>
    <property type="project" value="UniProtKB-UniRule"/>
</dbReference>
<proteinExistence type="inferred from homology"/>
<feature type="compositionally biased region" description="Low complexity" evidence="10">
    <location>
        <begin position="90"/>
        <end position="103"/>
    </location>
</feature>
<feature type="compositionally biased region" description="Low complexity" evidence="10">
    <location>
        <begin position="26"/>
        <end position="45"/>
    </location>
</feature>
<sequence>MAPSSSSSSSANGGAKKNGLISSYFAPKGAPPDASASSSKSVASALQKKRPPSPSPPPAPARSKLPKTSVEGKDGDGSGVSRMDRWKLGSAAATAPRPSAARRPVARAEPEAIDVDIESGGDDDDDAGSVSPMSGVEEEIPAASRFERFAATPAPTRSSSKGKEVDKDVANNDSTMLAMLKRNRKGQLIAPDGTPYTPLETQYLELRRQHPGVVLCVEVGYKFKFYGDDAHIASRELNIACFKDKHLWSAIIPTHRLHYHVKRLLAAGHKVGVIRQTETRALKAASANASKPFARDLTELYTASTWVDSLDTGTGAQGDPEETIGNPSATRSLVSIVERREGASGPDERVSIGLIAIQVSTGIVTYDQFTDGNMRPDLETRLAHLQPAEIIAPPSESLSKQTDKLIKYIAGQTSSGSAGNGIDRVRLERIDASPSFNEALSAVGDFYAKQGMEKEEAKTMGNLTEKPMDPEKILSVVVHLPQLALVALAGAIKHLETFGLASIFRLATNFASFGSRNEILLSGNTLSNLEIFRNNTDGREKGSLLWLLASGCKTSLGRRLLKRWLGRPLTNIEALSQRSEAVGVLAEGTTGKSDSQTLHLVAKIPSMLQNLPDLERGLARLSYDRATPTELATIFLSLNRLTHEYGADDVPEEMRSKVLQDAFASLPKGRQLVEETLSAISISEARKNDKRNLFTDPDRYPAVQDAKDLIAVVDSELDEHLSELRKFLRNPRLKYATVAQEEYLIEVRTTLAKEMPESWQRINSTKAYVRYRTPTIVDLMKKRNQLQETLDKEADRAFALFTSELCEKHYSLLRSMIVGLATLDALASLATVATLPGYSRPAFVEGGDCLELEGFRHPMTETLQDDYVPNDITLGEDSSDGARGVLLTGSNMGGKSSTVRAIALIVVMAQLGSFVPATSAKLSLRDAVLTRMGASDELAKGRSTFMVEVQETCDIMAVATRRSLVILDELGRGTSTHDGTAIAEAVLVHLLSREPERQPTLFFVTHFANLGKWTFDQGGELALRGMHMAYLENHAEGEEGFSATEEDGDEITFLYKLKSGLARKSFGIHCARLAGLPKALTVKASEMADDMEAGVKEKRNKGEKRRLVRVWKRLMEGESIEEGEVDRVLKREE</sequence>
<protein>
    <recommendedName>
        <fullName evidence="9">DNA mismatch repair protein</fullName>
    </recommendedName>
</protein>
<dbReference type="InterPro" id="IPR007860">
    <property type="entry name" value="DNA_mmatch_repair_MutS_con_dom"/>
</dbReference>
<comment type="similarity">
    <text evidence="1">Belongs to the DNA mismatch repair MutS family. MSH3 subfamily.</text>
</comment>
<dbReference type="Proteomes" id="UP000245768">
    <property type="component" value="Unassembled WGS sequence"/>
</dbReference>
<evidence type="ECO:0000256" key="2">
    <source>
        <dbReference type="ARBA" id="ARBA00022741"/>
    </source>
</evidence>
<dbReference type="InParanoid" id="A0A316YJB7"/>
<dbReference type="AlphaFoldDB" id="A0A316YJB7"/>
<dbReference type="Gene3D" id="1.10.1420.10">
    <property type="match status" value="2"/>
</dbReference>
<dbReference type="SUPFAM" id="SSF48334">
    <property type="entry name" value="DNA repair protein MutS, domain III"/>
    <property type="match status" value="1"/>
</dbReference>
<dbReference type="RefSeq" id="XP_025376828.1">
    <property type="nucleotide sequence ID" value="XM_025519709.1"/>
</dbReference>
<organism evidence="12 13">
    <name type="scientific">Acaromyces ingoldii</name>
    <dbReference type="NCBI Taxonomy" id="215250"/>
    <lineage>
        <taxon>Eukaryota</taxon>
        <taxon>Fungi</taxon>
        <taxon>Dikarya</taxon>
        <taxon>Basidiomycota</taxon>
        <taxon>Ustilaginomycotina</taxon>
        <taxon>Exobasidiomycetes</taxon>
        <taxon>Exobasidiales</taxon>
        <taxon>Cryptobasidiaceae</taxon>
        <taxon>Acaromyces</taxon>
    </lineage>
</organism>
<evidence type="ECO:0000256" key="9">
    <source>
        <dbReference type="PIRNR" id="PIRNR037677"/>
    </source>
</evidence>
<dbReference type="STRING" id="215250.A0A316YJB7"/>
<evidence type="ECO:0000313" key="13">
    <source>
        <dbReference type="Proteomes" id="UP000245768"/>
    </source>
</evidence>
<keyword evidence="13" id="KW-1185">Reference proteome</keyword>
<dbReference type="InterPro" id="IPR007696">
    <property type="entry name" value="DNA_mismatch_repair_MutS_core"/>
</dbReference>
<evidence type="ECO:0000256" key="10">
    <source>
        <dbReference type="SAM" id="MobiDB-lite"/>
    </source>
</evidence>
<dbReference type="Pfam" id="PF05188">
    <property type="entry name" value="MutS_II"/>
    <property type="match status" value="1"/>
</dbReference>
<name>A0A316YJB7_9BASI</name>
<feature type="domain" description="DNA mismatch repair proteins mutS family" evidence="11">
    <location>
        <begin position="963"/>
        <end position="979"/>
    </location>
</feature>
<accession>A0A316YJB7</accession>
<dbReference type="EMBL" id="KZ819637">
    <property type="protein sequence ID" value="PWN89630.1"/>
    <property type="molecule type" value="Genomic_DNA"/>
</dbReference>
<evidence type="ECO:0000256" key="8">
    <source>
        <dbReference type="ARBA" id="ARBA00025902"/>
    </source>
</evidence>
<evidence type="ECO:0000256" key="7">
    <source>
        <dbReference type="ARBA" id="ARBA00025373"/>
    </source>
</evidence>
<dbReference type="InterPro" id="IPR007861">
    <property type="entry name" value="DNA_mismatch_repair_MutS_clamp"/>
</dbReference>
<dbReference type="Gene3D" id="3.40.50.300">
    <property type="entry name" value="P-loop containing nucleotide triphosphate hydrolases"/>
    <property type="match status" value="1"/>
</dbReference>
<dbReference type="InterPro" id="IPR017261">
    <property type="entry name" value="DNA_mismatch_repair_MutS/MSH"/>
</dbReference>
<dbReference type="GO" id="GO:0006298">
    <property type="term" value="P:mismatch repair"/>
    <property type="evidence" value="ECO:0007669"/>
    <property type="project" value="InterPro"/>
</dbReference>
<comment type="subunit">
    <text evidence="8">Heterodimer consisting of MSH2-MSH3 (MutS beta). Forms a ternary complex with MutL alpha (MLH1-PMS1).</text>
</comment>
<evidence type="ECO:0000259" key="11">
    <source>
        <dbReference type="PROSITE" id="PS00486"/>
    </source>
</evidence>
<dbReference type="PANTHER" id="PTHR11361">
    <property type="entry name" value="DNA MISMATCH REPAIR PROTEIN MUTS FAMILY MEMBER"/>
    <property type="match status" value="1"/>
</dbReference>
<dbReference type="FunFam" id="1.10.1420.10:FF:000004">
    <property type="entry name" value="DNA mismatch repair protein Msh3"/>
    <property type="match status" value="1"/>
</dbReference>
<dbReference type="SMART" id="SM00534">
    <property type="entry name" value="MUTSac"/>
    <property type="match status" value="1"/>
</dbReference>